<dbReference type="AlphaFoldDB" id="A0AAF1A2U7"/>
<dbReference type="InterPro" id="IPR001584">
    <property type="entry name" value="Integrase_cat-core"/>
</dbReference>
<proteinExistence type="predicted"/>
<dbReference type="Pfam" id="PF24626">
    <property type="entry name" value="SH3_Tf2-1"/>
    <property type="match status" value="1"/>
</dbReference>
<sequence>MYRDLRQHYWWSGMRRDIVDYASRYLSCQQVKADHLRPGGELQRLPILEWKWERITMDFVVGLPRTSPGLDSIWVSVDRMTKSAHFIPVHTSYSAERLARIYIREVVRLHSVPVSIISDRGLQFTSSFWRTFPDELGTRVDLSTAFHPQTDGQSERTIQVLEDMLQACVMDFGGQWDQYLPLADFVYNNSYHSSIQMAPFEALYGRRCRSPVGWFESTEPRPCGTNLMREALDHVRVIQDMFRTAQSRHKIYADRRRRPLKFVVGDRVFLRVSPMKGVMRFGRRRKLSPRYIGPFQILRTVGEVAYELALPPAFSAIHLVFHVSMLRRYVPDESHVIQYDAVDLDDSLRYIEEPVAILARAVRRLRSRAIPVVKVHWRHRPVEEDTWETEHEMRA</sequence>
<reference evidence="2" key="1">
    <citation type="submission" date="2023-08" db="EMBL/GenBank/DDBJ databases">
        <title>A de novo genome assembly of Solanum verrucosum Schlechtendal, a Mexican diploid species geographically isolated from the other diploid A-genome species in potato relatives.</title>
        <authorList>
            <person name="Hosaka K."/>
        </authorList>
    </citation>
    <scope>NUCLEOTIDE SEQUENCE</scope>
    <source>
        <tissue evidence="2">Young leaves</tissue>
    </source>
</reference>
<evidence type="ECO:0000313" key="2">
    <source>
        <dbReference type="EMBL" id="WMV58174.1"/>
    </source>
</evidence>
<dbReference type="InterPro" id="IPR036397">
    <property type="entry name" value="RNaseH_sf"/>
</dbReference>
<dbReference type="EMBL" id="CP133623">
    <property type="protein sequence ID" value="WMV58176.1"/>
    <property type="molecule type" value="Genomic_DNA"/>
</dbReference>
<dbReference type="PANTHER" id="PTHR45835">
    <property type="entry name" value="YALI0A06105P"/>
    <property type="match status" value="1"/>
</dbReference>
<dbReference type="EMBL" id="CP133623">
    <property type="protein sequence ID" value="WMV58175.1"/>
    <property type="molecule type" value="Genomic_DNA"/>
</dbReference>
<protein>
    <recommendedName>
        <fullName evidence="1">Integrase catalytic domain-containing protein</fullName>
    </recommendedName>
</protein>
<dbReference type="Gene3D" id="3.30.420.10">
    <property type="entry name" value="Ribonuclease H-like superfamily/Ribonuclease H"/>
    <property type="match status" value="1"/>
</dbReference>
<evidence type="ECO:0000259" key="1">
    <source>
        <dbReference type="PROSITE" id="PS50994"/>
    </source>
</evidence>
<dbReference type="GO" id="GO:0015074">
    <property type="term" value="P:DNA integration"/>
    <property type="evidence" value="ECO:0007669"/>
    <property type="project" value="InterPro"/>
</dbReference>
<dbReference type="EMBL" id="CP133623">
    <property type="protein sequence ID" value="WMV58174.1"/>
    <property type="molecule type" value="Genomic_DNA"/>
</dbReference>
<gene>
    <name evidence="2" type="ORF">MTR67_051559</name>
    <name evidence="3" type="ORF">MTR67_051560</name>
    <name evidence="4" type="ORF">MTR67_051561</name>
    <name evidence="5" type="ORF">MTR67_051562</name>
</gene>
<evidence type="ECO:0000313" key="5">
    <source>
        <dbReference type="EMBL" id="WMV58177.1"/>
    </source>
</evidence>
<evidence type="ECO:0000313" key="3">
    <source>
        <dbReference type="EMBL" id="WMV58175.1"/>
    </source>
</evidence>
<dbReference type="Proteomes" id="UP001234989">
    <property type="component" value="Chromosome 12"/>
</dbReference>
<evidence type="ECO:0000313" key="4">
    <source>
        <dbReference type="EMBL" id="WMV58176.1"/>
    </source>
</evidence>
<dbReference type="PROSITE" id="PS50994">
    <property type="entry name" value="INTEGRASE"/>
    <property type="match status" value="1"/>
</dbReference>
<evidence type="ECO:0000313" key="6">
    <source>
        <dbReference type="Proteomes" id="UP001234989"/>
    </source>
</evidence>
<dbReference type="GO" id="GO:0003676">
    <property type="term" value="F:nucleic acid binding"/>
    <property type="evidence" value="ECO:0007669"/>
    <property type="project" value="InterPro"/>
</dbReference>
<dbReference type="Gene3D" id="1.10.340.70">
    <property type="match status" value="1"/>
</dbReference>
<dbReference type="Pfam" id="PF17921">
    <property type="entry name" value="Integrase_H2C2"/>
    <property type="match status" value="1"/>
</dbReference>
<keyword evidence="6" id="KW-1185">Reference proteome</keyword>
<organism evidence="2 6">
    <name type="scientific">Solanum verrucosum</name>
    <dbReference type="NCBI Taxonomy" id="315347"/>
    <lineage>
        <taxon>Eukaryota</taxon>
        <taxon>Viridiplantae</taxon>
        <taxon>Streptophyta</taxon>
        <taxon>Embryophyta</taxon>
        <taxon>Tracheophyta</taxon>
        <taxon>Spermatophyta</taxon>
        <taxon>Magnoliopsida</taxon>
        <taxon>eudicotyledons</taxon>
        <taxon>Gunneridae</taxon>
        <taxon>Pentapetalae</taxon>
        <taxon>asterids</taxon>
        <taxon>lamiids</taxon>
        <taxon>Solanales</taxon>
        <taxon>Solanaceae</taxon>
        <taxon>Solanoideae</taxon>
        <taxon>Solaneae</taxon>
        <taxon>Solanum</taxon>
    </lineage>
</organism>
<feature type="domain" description="Integrase catalytic" evidence="1">
    <location>
        <begin position="42"/>
        <end position="207"/>
    </location>
</feature>
<name>A0AAF1A2U7_SOLVR</name>
<dbReference type="EMBL" id="CP133623">
    <property type="protein sequence ID" value="WMV58177.1"/>
    <property type="molecule type" value="Genomic_DNA"/>
</dbReference>
<dbReference type="InterPro" id="IPR041588">
    <property type="entry name" value="Integrase_H2C2"/>
</dbReference>
<dbReference type="SUPFAM" id="SSF53098">
    <property type="entry name" value="Ribonuclease H-like"/>
    <property type="match status" value="1"/>
</dbReference>
<dbReference type="PANTHER" id="PTHR45835:SF99">
    <property type="entry name" value="CHROMO DOMAIN-CONTAINING PROTEIN-RELATED"/>
    <property type="match status" value="1"/>
</dbReference>
<dbReference type="InterPro" id="IPR056924">
    <property type="entry name" value="SH3_Tf2-1"/>
</dbReference>
<dbReference type="InterPro" id="IPR012337">
    <property type="entry name" value="RNaseH-like_sf"/>
</dbReference>
<accession>A0AAF1A2U7</accession>